<evidence type="ECO:0000313" key="2">
    <source>
        <dbReference type="Proteomes" id="UP000295263"/>
    </source>
</evidence>
<name>A0ABD7QE80_RAOOR</name>
<proteinExistence type="predicted"/>
<reference evidence="1 2" key="1">
    <citation type="submission" date="2019-03" db="EMBL/GenBank/DDBJ databases">
        <title>Genomic analyses of the natural microbiome of Caenorhabditis elegans.</title>
        <authorList>
            <person name="Samuel B."/>
        </authorList>
    </citation>
    <scope>NUCLEOTIDE SEQUENCE [LARGE SCALE GENOMIC DNA]</scope>
    <source>
        <strain evidence="1 2">JUb54</strain>
    </source>
</reference>
<evidence type="ECO:0000313" key="1">
    <source>
        <dbReference type="EMBL" id="TCQ71031.1"/>
    </source>
</evidence>
<gene>
    <name evidence="1" type="ORF">EC841_10837</name>
</gene>
<dbReference type="EMBL" id="SLYQ01000008">
    <property type="protein sequence ID" value="TCQ71031.1"/>
    <property type="molecule type" value="Genomic_DNA"/>
</dbReference>
<comment type="caution">
    <text evidence="1">The sequence shown here is derived from an EMBL/GenBank/DDBJ whole genome shotgun (WGS) entry which is preliminary data.</text>
</comment>
<dbReference type="AlphaFoldDB" id="A0ABD7QE80"/>
<dbReference type="Proteomes" id="UP000295263">
    <property type="component" value="Unassembled WGS sequence"/>
</dbReference>
<sequence>MYWFAELWESRWKKSLSDRYQAKSGLLNSANSYICYMN</sequence>
<accession>A0ABD7QE80</accession>
<organism evidence="1 2">
    <name type="scientific">Raoultella ornithinolytica</name>
    <name type="common">Klebsiella ornithinolytica</name>
    <dbReference type="NCBI Taxonomy" id="54291"/>
    <lineage>
        <taxon>Bacteria</taxon>
        <taxon>Pseudomonadati</taxon>
        <taxon>Pseudomonadota</taxon>
        <taxon>Gammaproteobacteria</taxon>
        <taxon>Enterobacterales</taxon>
        <taxon>Enterobacteriaceae</taxon>
        <taxon>Klebsiella/Raoultella group</taxon>
        <taxon>Raoultella</taxon>
    </lineage>
</organism>
<protein>
    <submittedName>
        <fullName evidence="1">Uncharacterized protein</fullName>
    </submittedName>
</protein>